<reference evidence="3" key="1">
    <citation type="journal article" date="2019" name="Int. J. Syst. Evol. Microbiol.">
        <title>Halobacteriovorax valvorus sp. nov., a novel prokaryotic predator isolated from coastal seawater of China.</title>
        <authorList>
            <person name="Chen M.-X."/>
        </authorList>
    </citation>
    <scope>NUCLEOTIDE SEQUENCE [LARGE SCALE GENOMIC DNA]</scope>
    <source>
        <strain evidence="3">BL9</strain>
    </source>
</reference>
<dbReference type="InterPro" id="IPR006108">
    <property type="entry name" value="3HC_DH_C"/>
</dbReference>
<dbReference type="Gene3D" id="1.10.1040.10">
    <property type="entry name" value="N-(1-d-carboxylethyl)-l-norvaline Dehydrogenase, domain 2"/>
    <property type="match status" value="1"/>
</dbReference>
<proteinExistence type="predicted"/>
<sequence length="220" mass="25294">MNKVTILISDNHPLLKSVHGCDYPSITVDPFNINTLDGVDFDETSLIIDLTCFDRNSKMDLYEHLDNVYDGPIISDLTINWGEYLITQYENVVGAVASAFYSPKKCFELYQKDNEYEETTFKVFKDLGYDLEIVNHVGIGFTYPRVISQIINEAFFAKEENLATQADIDKAMCYGVNYPHGPFEWCEKIGVEKVIMLLEELREVTGDARYRPSRLLRMNL</sequence>
<evidence type="ECO:0000313" key="3">
    <source>
        <dbReference type="Proteomes" id="UP000443582"/>
    </source>
</evidence>
<evidence type="ECO:0000313" key="2">
    <source>
        <dbReference type="EMBL" id="RZF21027.1"/>
    </source>
</evidence>
<organism evidence="2 3">
    <name type="scientific">Halobacteriovorax vibrionivorans</name>
    <dbReference type="NCBI Taxonomy" id="2152716"/>
    <lineage>
        <taxon>Bacteria</taxon>
        <taxon>Pseudomonadati</taxon>
        <taxon>Bdellovibrionota</taxon>
        <taxon>Bacteriovoracia</taxon>
        <taxon>Bacteriovoracales</taxon>
        <taxon>Halobacteriovoraceae</taxon>
        <taxon>Halobacteriovorax</taxon>
    </lineage>
</organism>
<comment type="caution">
    <text evidence="2">The sequence shown here is derived from an EMBL/GenBank/DDBJ whole genome shotgun (WGS) entry which is preliminary data.</text>
</comment>
<dbReference type="RefSeq" id="WP_115363421.1">
    <property type="nucleotide sequence ID" value="NZ_QDKL01000003.1"/>
</dbReference>
<dbReference type="EMBL" id="QDKL01000003">
    <property type="protein sequence ID" value="RZF21027.1"/>
    <property type="molecule type" value="Genomic_DNA"/>
</dbReference>
<dbReference type="Proteomes" id="UP000443582">
    <property type="component" value="Unassembled WGS sequence"/>
</dbReference>
<dbReference type="SUPFAM" id="SSF48179">
    <property type="entry name" value="6-phosphogluconate dehydrogenase C-terminal domain-like"/>
    <property type="match status" value="1"/>
</dbReference>
<accession>A0ABY0IEH3</accession>
<feature type="domain" description="3-hydroxyacyl-CoA dehydrogenase C-terminal" evidence="1">
    <location>
        <begin position="140"/>
        <end position="218"/>
    </location>
</feature>
<evidence type="ECO:0000259" key="1">
    <source>
        <dbReference type="Pfam" id="PF00725"/>
    </source>
</evidence>
<dbReference type="InterPro" id="IPR008927">
    <property type="entry name" value="6-PGluconate_DH-like_C_sf"/>
</dbReference>
<dbReference type="Pfam" id="PF00725">
    <property type="entry name" value="3HCDH"/>
    <property type="match status" value="1"/>
</dbReference>
<protein>
    <recommendedName>
        <fullName evidence="1">3-hydroxyacyl-CoA dehydrogenase C-terminal domain-containing protein</fullName>
    </recommendedName>
</protein>
<gene>
    <name evidence="2" type="ORF">DAY19_13685</name>
</gene>
<name>A0ABY0IEH3_9BACT</name>
<dbReference type="InterPro" id="IPR013328">
    <property type="entry name" value="6PGD_dom2"/>
</dbReference>
<keyword evidence="3" id="KW-1185">Reference proteome</keyword>